<dbReference type="AlphaFoldDB" id="A0A517V7X8"/>
<evidence type="ECO:0000313" key="2">
    <source>
        <dbReference type="Proteomes" id="UP000316855"/>
    </source>
</evidence>
<name>A0A517V7X8_9PLAN</name>
<dbReference type="Gene3D" id="3.10.180.10">
    <property type="entry name" value="2,3-Dihydroxybiphenyl 1,2-Dioxygenase, domain 1"/>
    <property type="match status" value="1"/>
</dbReference>
<organism evidence="1 2">
    <name type="scientific">Gimesia algae</name>
    <dbReference type="NCBI Taxonomy" id="2527971"/>
    <lineage>
        <taxon>Bacteria</taxon>
        <taxon>Pseudomonadati</taxon>
        <taxon>Planctomycetota</taxon>
        <taxon>Planctomycetia</taxon>
        <taxon>Planctomycetales</taxon>
        <taxon>Planctomycetaceae</taxon>
        <taxon>Gimesia</taxon>
    </lineage>
</organism>
<dbReference type="InterPro" id="IPR029068">
    <property type="entry name" value="Glyas_Bleomycin-R_OHBP_Dase"/>
</dbReference>
<dbReference type="KEGG" id="gax:Pan161_07360"/>
<dbReference type="SUPFAM" id="SSF54593">
    <property type="entry name" value="Glyoxalase/Bleomycin resistance protein/Dihydroxybiphenyl dioxygenase"/>
    <property type="match status" value="1"/>
</dbReference>
<sequence length="51" mass="6103">MMHLSVKSVDAWWEHVQNQKITEKYNVKVTEPEQRSWKMRDFVLTDPSGVL</sequence>
<dbReference type="EMBL" id="CP036343">
    <property type="protein sequence ID" value="QDT89111.1"/>
    <property type="molecule type" value="Genomic_DNA"/>
</dbReference>
<protein>
    <submittedName>
        <fullName evidence="1">Uncharacterized protein</fullName>
    </submittedName>
</protein>
<evidence type="ECO:0000313" key="1">
    <source>
        <dbReference type="EMBL" id="QDT89111.1"/>
    </source>
</evidence>
<keyword evidence="2" id="KW-1185">Reference proteome</keyword>
<dbReference type="RefSeq" id="WP_197995678.1">
    <property type="nucleotide sequence ID" value="NZ_CP036343.1"/>
</dbReference>
<reference evidence="1 2" key="1">
    <citation type="submission" date="2019-02" db="EMBL/GenBank/DDBJ databases">
        <title>Deep-cultivation of Planctomycetes and their phenomic and genomic characterization uncovers novel biology.</title>
        <authorList>
            <person name="Wiegand S."/>
            <person name="Jogler M."/>
            <person name="Boedeker C."/>
            <person name="Pinto D."/>
            <person name="Vollmers J."/>
            <person name="Rivas-Marin E."/>
            <person name="Kohn T."/>
            <person name="Peeters S.H."/>
            <person name="Heuer A."/>
            <person name="Rast P."/>
            <person name="Oberbeckmann S."/>
            <person name="Bunk B."/>
            <person name="Jeske O."/>
            <person name="Meyerdierks A."/>
            <person name="Storesund J.E."/>
            <person name="Kallscheuer N."/>
            <person name="Luecker S."/>
            <person name="Lage O.M."/>
            <person name="Pohl T."/>
            <person name="Merkel B.J."/>
            <person name="Hornburger P."/>
            <person name="Mueller R.-W."/>
            <person name="Bruemmer F."/>
            <person name="Labrenz M."/>
            <person name="Spormann A.M."/>
            <person name="Op den Camp H."/>
            <person name="Overmann J."/>
            <person name="Amann R."/>
            <person name="Jetten M.S.M."/>
            <person name="Mascher T."/>
            <person name="Medema M.H."/>
            <person name="Devos D.P."/>
            <person name="Kaster A.-K."/>
            <person name="Ovreas L."/>
            <person name="Rohde M."/>
            <person name="Galperin M.Y."/>
            <person name="Jogler C."/>
        </authorList>
    </citation>
    <scope>NUCLEOTIDE SEQUENCE [LARGE SCALE GENOMIC DNA]</scope>
    <source>
        <strain evidence="1 2">Pan161</strain>
    </source>
</reference>
<proteinExistence type="predicted"/>
<dbReference type="Proteomes" id="UP000316855">
    <property type="component" value="Chromosome"/>
</dbReference>
<accession>A0A517V7X8</accession>
<gene>
    <name evidence="1" type="ORF">Pan161_07360</name>
</gene>